<comment type="caution">
    <text evidence="3">The sequence shown here is derived from an EMBL/GenBank/DDBJ whole genome shotgun (WGS) entry which is preliminary data.</text>
</comment>
<dbReference type="EMBL" id="BOMF01000051">
    <property type="protein sequence ID" value="GID45422.1"/>
    <property type="molecule type" value="Genomic_DNA"/>
</dbReference>
<keyword evidence="4" id="KW-1185">Reference proteome</keyword>
<keyword evidence="1" id="KW-1133">Transmembrane helix</keyword>
<feature type="transmembrane region" description="Helical" evidence="1">
    <location>
        <begin position="80"/>
        <end position="101"/>
    </location>
</feature>
<evidence type="ECO:0000313" key="5">
    <source>
        <dbReference type="Proteomes" id="UP000645640"/>
    </source>
</evidence>
<evidence type="ECO:0000313" key="3">
    <source>
        <dbReference type="EMBL" id="MBB3096634.1"/>
    </source>
</evidence>
<dbReference type="EMBL" id="JACHXF010000009">
    <property type="protein sequence ID" value="MBB3096634.1"/>
    <property type="molecule type" value="Genomic_DNA"/>
</dbReference>
<dbReference type="InterPro" id="IPR009937">
    <property type="entry name" value="Phage_holin_3_6"/>
</dbReference>
<proteinExistence type="predicted"/>
<reference evidence="2 5" key="2">
    <citation type="submission" date="2021-01" db="EMBL/GenBank/DDBJ databases">
        <title>Whole genome shotgun sequence of Actinoplanes capillaceus NBRC 16408.</title>
        <authorList>
            <person name="Komaki H."/>
            <person name="Tamura T."/>
        </authorList>
    </citation>
    <scope>NUCLEOTIDE SEQUENCE [LARGE SCALE GENOMIC DNA]</scope>
    <source>
        <strain evidence="2 5">NBRC 16408</strain>
    </source>
</reference>
<reference evidence="3 4" key="1">
    <citation type="submission" date="2020-08" db="EMBL/GenBank/DDBJ databases">
        <title>Genomic Encyclopedia of Type Strains, Phase III (KMG-III): the genomes of soil and plant-associated and newly described type strains.</title>
        <authorList>
            <person name="Whitman W."/>
        </authorList>
    </citation>
    <scope>NUCLEOTIDE SEQUENCE [LARGE SCALE GENOMIC DNA]</scope>
    <source>
        <strain evidence="3 4">CECT 3287</strain>
    </source>
</reference>
<keyword evidence="1" id="KW-0812">Transmembrane</keyword>
<accession>A0A7W5AIN5</accession>
<evidence type="ECO:0000256" key="1">
    <source>
        <dbReference type="SAM" id="Phobius"/>
    </source>
</evidence>
<dbReference type="Proteomes" id="UP000590749">
    <property type="component" value="Unassembled WGS sequence"/>
</dbReference>
<name>A0A7W5AIN5_9ACTN</name>
<dbReference type="Pfam" id="PF07332">
    <property type="entry name" value="Phage_holin_3_6"/>
    <property type="match status" value="1"/>
</dbReference>
<organism evidence="3 4">
    <name type="scientific">Actinoplanes campanulatus</name>
    <dbReference type="NCBI Taxonomy" id="113559"/>
    <lineage>
        <taxon>Bacteria</taxon>
        <taxon>Bacillati</taxon>
        <taxon>Actinomycetota</taxon>
        <taxon>Actinomycetes</taxon>
        <taxon>Micromonosporales</taxon>
        <taxon>Micromonosporaceae</taxon>
        <taxon>Actinoplanes</taxon>
    </lineage>
</organism>
<feature type="transmembrane region" description="Helical" evidence="1">
    <location>
        <begin position="51"/>
        <end position="74"/>
    </location>
</feature>
<sequence length="138" mass="14268">MTHTDPRIDQSTAELVSQLSEQVTTLARDELALARIEMVEKGKKAGKGAGLLGGAGVIALYGMGALLFTAVAALSLVMPMWAAALTVTVILLCAAGITAIAGRREIREAVPPTPDAAIASGRKDVNEFMAAARRGTHA</sequence>
<gene>
    <name evidence="2" type="ORF">Aca07nite_26970</name>
    <name evidence="3" type="ORF">FHR83_004308</name>
</gene>
<evidence type="ECO:0000313" key="4">
    <source>
        <dbReference type="Proteomes" id="UP000590749"/>
    </source>
</evidence>
<dbReference type="RefSeq" id="WP_183222094.1">
    <property type="nucleotide sequence ID" value="NZ_BAAAGQ010000029.1"/>
</dbReference>
<evidence type="ECO:0000313" key="2">
    <source>
        <dbReference type="EMBL" id="GID45422.1"/>
    </source>
</evidence>
<protein>
    <submittedName>
        <fullName evidence="2">Membrane protein</fullName>
    </submittedName>
</protein>
<dbReference type="AlphaFoldDB" id="A0A7W5AIN5"/>
<keyword evidence="1" id="KW-0472">Membrane</keyword>